<gene>
    <name evidence="2" type="ORF">E2C01_100571</name>
</gene>
<accession>A0A5B7KCJ8</accession>
<evidence type="ECO:0000313" key="3">
    <source>
        <dbReference type="Proteomes" id="UP000324222"/>
    </source>
</evidence>
<comment type="caution">
    <text evidence="2">The sequence shown here is derived from an EMBL/GenBank/DDBJ whole genome shotgun (WGS) entry which is preliminary data.</text>
</comment>
<organism evidence="2 3">
    <name type="scientific">Portunus trituberculatus</name>
    <name type="common">Swimming crab</name>
    <name type="synonym">Neptunus trituberculatus</name>
    <dbReference type="NCBI Taxonomy" id="210409"/>
    <lineage>
        <taxon>Eukaryota</taxon>
        <taxon>Metazoa</taxon>
        <taxon>Ecdysozoa</taxon>
        <taxon>Arthropoda</taxon>
        <taxon>Crustacea</taxon>
        <taxon>Multicrustacea</taxon>
        <taxon>Malacostraca</taxon>
        <taxon>Eumalacostraca</taxon>
        <taxon>Eucarida</taxon>
        <taxon>Decapoda</taxon>
        <taxon>Pleocyemata</taxon>
        <taxon>Brachyura</taxon>
        <taxon>Eubrachyura</taxon>
        <taxon>Portunoidea</taxon>
        <taxon>Portunidae</taxon>
        <taxon>Portuninae</taxon>
        <taxon>Portunus</taxon>
    </lineage>
</organism>
<evidence type="ECO:0000256" key="1">
    <source>
        <dbReference type="SAM" id="MobiDB-lite"/>
    </source>
</evidence>
<dbReference type="AlphaFoldDB" id="A0A5B7KCJ8"/>
<feature type="region of interest" description="Disordered" evidence="1">
    <location>
        <begin position="62"/>
        <end position="88"/>
    </location>
</feature>
<dbReference type="Proteomes" id="UP000324222">
    <property type="component" value="Unassembled WGS sequence"/>
</dbReference>
<protein>
    <submittedName>
        <fullName evidence="2">Uncharacterized protein</fullName>
    </submittedName>
</protein>
<evidence type="ECO:0000313" key="2">
    <source>
        <dbReference type="EMBL" id="MPD04860.1"/>
    </source>
</evidence>
<proteinExistence type="predicted"/>
<feature type="compositionally biased region" description="Low complexity" evidence="1">
    <location>
        <begin position="62"/>
        <end position="71"/>
    </location>
</feature>
<sequence length="157" mass="16504">MTISGGNGTRKLTAELIVSSQPLKLPRLRTSLTALLLTNTTLSALRTYPACPISARCTSPSTLTHPPTSFTRGPPPSEKQEVSHSFPHSSPLLPISCGGQGPSAVMMKMKMDCLAGRLLGSSLITAARLPCQSRGPRSTASASTPPFLLLLLLLQAL</sequence>
<reference evidence="2 3" key="1">
    <citation type="submission" date="2019-05" db="EMBL/GenBank/DDBJ databases">
        <title>Another draft genome of Portunus trituberculatus and its Hox gene families provides insights of decapod evolution.</title>
        <authorList>
            <person name="Jeong J.-H."/>
            <person name="Song I."/>
            <person name="Kim S."/>
            <person name="Choi T."/>
            <person name="Kim D."/>
            <person name="Ryu S."/>
            <person name="Kim W."/>
        </authorList>
    </citation>
    <scope>NUCLEOTIDE SEQUENCE [LARGE SCALE GENOMIC DNA]</scope>
    <source>
        <tissue evidence="2">Muscle</tissue>
    </source>
</reference>
<keyword evidence="3" id="KW-1185">Reference proteome</keyword>
<name>A0A5B7KCJ8_PORTR</name>
<dbReference type="EMBL" id="VSRR010143174">
    <property type="protein sequence ID" value="MPD04860.1"/>
    <property type="molecule type" value="Genomic_DNA"/>
</dbReference>